<protein>
    <recommendedName>
        <fullName evidence="4">ABC-2 family transporter protein</fullName>
    </recommendedName>
</protein>
<dbReference type="RefSeq" id="WP_160645334.1">
    <property type="nucleotide sequence ID" value="NZ_SIJB01000015.1"/>
</dbReference>
<dbReference type="EMBL" id="SIJB01000015">
    <property type="protein sequence ID" value="NBI28550.1"/>
    <property type="molecule type" value="Genomic_DNA"/>
</dbReference>
<evidence type="ECO:0008006" key="4">
    <source>
        <dbReference type="Google" id="ProtNLM"/>
    </source>
</evidence>
<dbReference type="OrthoDB" id="1795989at2"/>
<feature type="transmembrane region" description="Helical" evidence="1">
    <location>
        <begin position="217"/>
        <end position="239"/>
    </location>
</feature>
<gene>
    <name evidence="2" type="ORF">ERL59_06245</name>
</gene>
<feature type="transmembrane region" description="Helical" evidence="1">
    <location>
        <begin position="61"/>
        <end position="82"/>
    </location>
</feature>
<feature type="transmembrane region" description="Helical" evidence="1">
    <location>
        <begin position="178"/>
        <end position="197"/>
    </location>
</feature>
<feature type="transmembrane region" description="Helical" evidence="1">
    <location>
        <begin position="149"/>
        <end position="171"/>
    </location>
</feature>
<evidence type="ECO:0000256" key="1">
    <source>
        <dbReference type="SAM" id="Phobius"/>
    </source>
</evidence>
<keyword evidence="3" id="KW-1185">Reference proteome</keyword>
<keyword evidence="1" id="KW-1133">Transmembrane helix</keyword>
<feature type="transmembrane region" description="Helical" evidence="1">
    <location>
        <begin position="103"/>
        <end position="122"/>
    </location>
</feature>
<evidence type="ECO:0000313" key="2">
    <source>
        <dbReference type="EMBL" id="NBI28550.1"/>
    </source>
</evidence>
<keyword evidence="1" id="KW-0472">Membrane</keyword>
<organism evidence="2 3">
    <name type="scientific">Chengkuizengella marina</name>
    <dbReference type="NCBI Taxonomy" id="2507566"/>
    <lineage>
        <taxon>Bacteria</taxon>
        <taxon>Bacillati</taxon>
        <taxon>Bacillota</taxon>
        <taxon>Bacilli</taxon>
        <taxon>Bacillales</taxon>
        <taxon>Paenibacillaceae</taxon>
        <taxon>Chengkuizengella</taxon>
    </lineage>
</organism>
<comment type="caution">
    <text evidence="2">The sequence shown here is derived from an EMBL/GenBank/DDBJ whole genome shotgun (WGS) entry which is preliminary data.</text>
</comment>
<evidence type="ECO:0000313" key="3">
    <source>
        <dbReference type="Proteomes" id="UP000448943"/>
    </source>
</evidence>
<accession>A0A6N9Q237</accession>
<reference evidence="2 3" key="1">
    <citation type="submission" date="2019-01" db="EMBL/GenBank/DDBJ databases">
        <title>Chengkuizengella sp. nov., isolated from deep-sea sediment of East Pacific Ocean.</title>
        <authorList>
            <person name="Yang J."/>
            <person name="Lai Q."/>
            <person name="Shao Z."/>
        </authorList>
    </citation>
    <scope>NUCLEOTIDE SEQUENCE [LARGE SCALE GENOMIC DNA]</scope>
    <source>
        <strain evidence="2 3">YPA3-1-1</strain>
    </source>
</reference>
<keyword evidence="1" id="KW-0812">Transmembrane</keyword>
<sequence length="246" mass="27698">MSLTRTNLAKTIKKQYFFKLKANITSFTLLIGVQLLALLFSLGGVASSSFGSSSIRLNTQYYTADIVIIFTLIWAFVMAITITTKPHRDLDFTFVTNRLSSSFANILYLLTVSIVGSMMAILSDNLLRVIIYTFLDKQFYSSTMGLQEFIMGISITSFYVLMVCSIGYFVGTLVQISSLFTILLPALFFGSLFLRPSMDEKPIITNAFEYYLLESSLTLFIVKIVITTALFFTISTSILNRMEVRQ</sequence>
<proteinExistence type="predicted"/>
<name>A0A6N9Q237_9BACL</name>
<dbReference type="Proteomes" id="UP000448943">
    <property type="component" value="Unassembled WGS sequence"/>
</dbReference>
<dbReference type="AlphaFoldDB" id="A0A6N9Q237"/>